<evidence type="ECO:0000259" key="2">
    <source>
        <dbReference type="SMART" id="SM00245"/>
    </source>
</evidence>
<feature type="chain" id="PRO_5047186384" evidence="1">
    <location>
        <begin position="31"/>
        <end position="329"/>
    </location>
</feature>
<feature type="signal peptide" evidence="1">
    <location>
        <begin position="1"/>
        <end position="30"/>
    </location>
</feature>
<name>A0ABW1SGV6_9LACO</name>
<proteinExistence type="predicted"/>
<dbReference type="PROSITE" id="PS51257">
    <property type="entry name" value="PROKAR_LIPOPROTEIN"/>
    <property type="match status" value="1"/>
</dbReference>
<sequence length="329" mass="36527">MKNTPNSTKICRLVILCLATTLLVSGCAQKTKSEKTYSYQEAIAYMSKNGIIQDKQKWQTVLSNTDHGRKIHNIKELDNSVYAGNKHSSALPSFKSYNHVTYPTATQYGQLTVINVPTFYSTDAKATKRYSQRLAHQISVHAHDRTLILNFANNRGGDASAMIAGVSALLPNGTLYTEVSKTGTKYNFIKTDKTITDSRYHATTKLPTVSHPAASKIYLITNFQTVSAAEFTVMALKQNPKTTIIGYPTGGYTTTNRTIKLKHQAEVANITDGTIISPTALHGQKHFNNDSIKPDIASLYEPIPSFTQKIKNNQRLDPEFVEELQHLVQ</sequence>
<gene>
    <name evidence="3" type="ORF">ACFP1L_03060</name>
</gene>
<feature type="domain" description="Tail specific protease" evidence="2">
    <location>
        <begin position="84"/>
        <end position="299"/>
    </location>
</feature>
<dbReference type="RefSeq" id="WP_171002368.1">
    <property type="nucleotide sequence ID" value="NZ_BJDI01000015.1"/>
</dbReference>
<dbReference type="SMART" id="SM00245">
    <property type="entry name" value="TSPc"/>
    <property type="match status" value="1"/>
</dbReference>
<dbReference type="Proteomes" id="UP001596171">
    <property type="component" value="Unassembled WGS sequence"/>
</dbReference>
<dbReference type="SUPFAM" id="SSF52096">
    <property type="entry name" value="ClpP/crotonase"/>
    <property type="match status" value="1"/>
</dbReference>
<protein>
    <submittedName>
        <fullName evidence="3">S41 family peptidase</fullName>
    </submittedName>
</protein>
<dbReference type="Pfam" id="PF03572">
    <property type="entry name" value="Peptidase_S41"/>
    <property type="match status" value="1"/>
</dbReference>
<dbReference type="EMBL" id="JBHSSE010000007">
    <property type="protein sequence ID" value="MFC6200875.1"/>
    <property type="molecule type" value="Genomic_DNA"/>
</dbReference>
<evidence type="ECO:0000313" key="4">
    <source>
        <dbReference type="Proteomes" id="UP001596171"/>
    </source>
</evidence>
<keyword evidence="1" id="KW-0732">Signal</keyword>
<organism evidence="3 4">
    <name type="scientific">Lactiplantibacillus nangangensis</name>
    <dbReference type="NCBI Taxonomy" id="2559917"/>
    <lineage>
        <taxon>Bacteria</taxon>
        <taxon>Bacillati</taxon>
        <taxon>Bacillota</taxon>
        <taxon>Bacilli</taxon>
        <taxon>Lactobacillales</taxon>
        <taxon>Lactobacillaceae</taxon>
        <taxon>Lactiplantibacillus</taxon>
    </lineage>
</organism>
<comment type="caution">
    <text evidence="3">The sequence shown here is derived from an EMBL/GenBank/DDBJ whole genome shotgun (WGS) entry which is preliminary data.</text>
</comment>
<reference evidence="4" key="1">
    <citation type="journal article" date="2019" name="Int. J. Syst. Evol. Microbiol.">
        <title>The Global Catalogue of Microorganisms (GCM) 10K type strain sequencing project: providing services to taxonomists for standard genome sequencing and annotation.</title>
        <authorList>
            <consortium name="The Broad Institute Genomics Platform"/>
            <consortium name="The Broad Institute Genome Sequencing Center for Infectious Disease"/>
            <person name="Wu L."/>
            <person name="Ma J."/>
        </authorList>
    </citation>
    <scope>NUCLEOTIDE SEQUENCE [LARGE SCALE GENOMIC DNA]</scope>
    <source>
        <strain evidence="4">CCM 8930</strain>
    </source>
</reference>
<evidence type="ECO:0000256" key="1">
    <source>
        <dbReference type="SAM" id="SignalP"/>
    </source>
</evidence>
<dbReference type="InterPro" id="IPR005151">
    <property type="entry name" value="Tail-specific_protease"/>
</dbReference>
<evidence type="ECO:0000313" key="3">
    <source>
        <dbReference type="EMBL" id="MFC6200875.1"/>
    </source>
</evidence>
<keyword evidence="4" id="KW-1185">Reference proteome</keyword>
<accession>A0ABW1SGV6</accession>
<dbReference type="InterPro" id="IPR029045">
    <property type="entry name" value="ClpP/crotonase-like_dom_sf"/>
</dbReference>
<dbReference type="Gene3D" id="3.90.226.10">
    <property type="entry name" value="2-enoyl-CoA Hydratase, Chain A, domain 1"/>
    <property type="match status" value="1"/>
</dbReference>